<protein>
    <recommendedName>
        <fullName evidence="11">Mesoderm development candidate 2</fullName>
    </recommendedName>
</protein>
<evidence type="ECO:0000256" key="5">
    <source>
        <dbReference type="ARBA" id="ARBA00022824"/>
    </source>
</evidence>
<evidence type="ECO:0000313" key="9">
    <source>
        <dbReference type="EMBL" id="TMS32199.1"/>
    </source>
</evidence>
<keyword evidence="10" id="KW-1185">Reference proteome</keyword>
<gene>
    <name evidence="9" type="ORF">L596_000073</name>
</gene>
<organism evidence="9 10">
    <name type="scientific">Steinernema carpocapsae</name>
    <name type="common">Entomopathogenic nematode</name>
    <dbReference type="NCBI Taxonomy" id="34508"/>
    <lineage>
        <taxon>Eukaryota</taxon>
        <taxon>Metazoa</taxon>
        <taxon>Ecdysozoa</taxon>
        <taxon>Nematoda</taxon>
        <taxon>Chromadorea</taxon>
        <taxon>Rhabditida</taxon>
        <taxon>Tylenchina</taxon>
        <taxon>Panagrolaimomorpha</taxon>
        <taxon>Strongyloidoidea</taxon>
        <taxon>Steinernematidae</taxon>
        <taxon>Steinernema</taxon>
    </lineage>
</organism>
<evidence type="ECO:0000256" key="1">
    <source>
        <dbReference type="ARBA" id="ARBA00004240"/>
    </source>
</evidence>
<accession>A0A4U8UI32</accession>
<comment type="similarity">
    <text evidence="2">Belongs to the MESD family.</text>
</comment>
<dbReference type="InterPro" id="IPR019330">
    <property type="entry name" value="MESD"/>
</dbReference>
<keyword evidence="3" id="KW-0879">Wnt signaling pathway</keyword>
<dbReference type="GO" id="GO:0005783">
    <property type="term" value="C:endoplasmic reticulum"/>
    <property type="evidence" value="ECO:0007669"/>
    <property type="project" value="UniProtKB-SubCell"/>
</dbReference>
<keyword evidence="6" id="KW-0143">Chaperone</keyword>
<feature type="region of interest" description="Disordered" evidence="7">
    <location>
        <begin position="42"/>
        <end position="64"/>
    </location>
</feature>
<keyword evidence="4 8" id="KW-0732">Signal</keyword>
<dbReference type="PANTHER" id="PTHR17600:SF2">
    <property type="entry name" value="LRP CHAPERONE MESD"/>
    <property type="match status" value="1"/>
</dbReference>
<evidence type="ECO:0008006" key="11">
    <source>
        <dbReference type="Google" id="ProtNLM"/>
    </source>
</evidence>
<dbReference type="Pfam" id="PF10185">
    <property type="entry name" value="Mesd"/>
    <property type="match status" value="1"/>
</dbReference>
<dbReference type="GO" id="GO:0006457">
    <property type="term" value="P:protein folding"/>
    <property type="evidence" value="ECO:0007669"/>
    <property type="project" value="InterPro"/>
</dbReference>
<evidence type="ECO:0000313" key="10">
    <source>
        <dbReference type="Proteomes" id="UP000298663"/>
    </source>
</evidence>
<evidence type="ECO:0000256" key="7">
    <source>
        <dbReference type="SAM" id="MobiDB-lite"/>
    </source>
</evidence>
<comment type="subcellular location">
    <subcellularLocation>
        <location evidence="1">Endoplasmic reticulum</location>
    </subcellularLocation>
</comment>
<reference evidence="9 10" key="2">
    <citation type="journal article" date="2019" name="G3 (Bethesda)">
        <title>Hybrid Assembly of the Genome of the Entomopathogenic Nematode Steinernema carpocapsae Identifies the X-Chromosome.</title>
        <authorList>
            <person name="Serra L."/>
            <person name="Macchietto M."/>
            <person name="Macias-Munoz A."/>
            <person name="McGill C.J."/>
            <person name="Rodriguez I.M."/>
            <person name="Rodriguez B."/>
            <person name="Murad R."/>
            <person name="Mortazavi A."/>
        </authorList>
    </citation>
    <scope>NUCLEOTIDE SEQUENCE [LARGE SCALE GENOMIC DNA]</scope>
    <source>
        <strain evidence="9 10">ALL</strain>
    </source>
</reference>
<dbReference type="Gene3D" id="6.10.250.640">
    <property type="match status" value="1"/>
</dbReference>
<dbReference type="OrthoDB" id="75833at2759"/>
<feature type="compositionally biased region" description="Acidic residues" evidence="7">
    <location>
        <begin position="42"/>
        <end position="52"/>
    </location>
</feature>
<dbReference type="PANTHER" id="PTHR17600">
    <property type="entry name" value="MESODERM DEVELOPMENT CANDIDATE 2"/>
    <property type="match status" value="1"/>
</dbReference>
<proteinExistence type="inferred from homology"/>
<name>A0A4U8UI32_STECR</name>
<evidence type="ECO:0000256" key="4">
    <source>
        <dbReference type="ARBA" id="ARBA00022729"/>
    </source>
</evidence>
<dbReference type="STRING" id="34508.A0A4U8UI32"/>
<evidence type="ECO:0000256" key="2">
    <source>
        <dbReference type="ARBA" id="ARBA00011068"/>
    </source>
</evidence>
<keyword evidence="5" id="KW-0256">Endoplasmic reticulum</keyword>
<evidence type="ECO:0000256" key="3">
    <source>
        <dbReference type="ARBA" id="ARBA00022687"/>
    </source>
</evidence>
<evidence type="ECO:0000256" key="8">
    <source>
        <dbReference type="SAM" id="SignalP"/>
    </source>
</evidence>
<reference evidence="9 10" key="1">
    <citation type="journal article" date="2015" name="Genome Biol.">
        <title>Comparative genomics of Steinernema reveals deeply conserved gene regulatory networks.</title>
        <authorList>
            <person name="Dillman A.R."/>
            <person name="Macchietto M."/>
            <person name="Porter C.F."/>
            <person name="Rogers A."/>
            <person name="Williams B."/>
            <person name="Antoshechkin I."/>
            <person name="Lee M.M."/>
            <person name="Goodwin Z."/>
            <person name="Lu X."/>
            <person name="Lewis E.E."/>
            <person name="Goodrich-Blair H."/>
            <person name="Stock S.P."/>
            <person name="Adams B.J."/>
            <person name="Sternberg P.W."/>
            <person name="Mortazavi A."/>
        </authorList>
    </citation>
    <scope>NUCLEOTIDE SEQUENCE [LARGE SCALE GENOMIC DNA]</scope>
    <source>
        <strain evidence="9 10">ALL</strain>
    </source>
</reference>
<dbReference type="Proteomes" id="UP000298663">
    <property type="component" value="Chromosome X"/>
</dbReference>
<comment type="caution">
    <text evidence="9">The sequence shown here is derived from an EMBL/GenBank/DDBJ whole genome shotgun (WGS) entry which is preliminary data.</text>
</comment>
<feature type="signal peptide" evidence="8">
    <location>
        <begin position="1"/>
        <end position="20"/>
    </location>
</feature>
<dbReference type="GO" id="GO:0016055">
    <property type="term" value="P:Wnt signaling pathway"/>
    <property type="evidence" value="ECO:0007669"/>
    <property type="project" value="UniProtKB-KW"/>
</dbReference>
<sequence length="186" mass="21378">MSWKVAIFCSLLISATLICGEKKKKEIRDFTDADLERLYAEWEENDEDELPDDEKPEHLRPKQHPSFEELQQQVIYVAKSPEDMMRLSKKGQSVMMFVSIVDPSGAAVTKDFSDALTGIWHSNLYNNHIDVQVYNVDIDRALFLFKDGAQAWEAKDFLSKQNECKEITLEGQNFPGAGDMKKKQEL</sequence>
<dbReference type="EMBL" id="CM016762">
    <property type="protein sequence ID" value="TMS32199.1"/>
    <property type="molecule type" value="Genomic_DNA"/>
</dbReference>
<feature type="chain" id="PRO_5020516409" description="Mesoderm development candidate 2" evidence="8">
    <location>
        <begin position="21"/>
        <end position="186"/>
    </location>
</feature>
<evidence type="ECO:0000256" key="6">
    <source>
        <dbReference type="ARBA" id="ARBA00023186"/>
    </source>
</evidence>
<dbReference type="Gene3D" id="3.30.70.260">
    <property type="match status" value="1"/>
</dbReference>
<dbReference type="EMBL" id="AZBU02000001">
    <property type="protein sequence ID" value="TMS32199.1"/>
    <property type="molecule type" value="Genomic_DNA"/>
</dbReference>
<dbReference type="AlphaFoldDB" id="A0A4U8UI32"/>